<accession>A0A151NKU4</accession>
<dbReference type="AlphaFoldDB" id="A0A151NKU4"/>
<dbReference type="Proteomes" id="UP000050525">
    <property type="component" value="Unassembled WGS sequence"/>
</dbReference>
<sequence>MSKLEDSYIIAENLVISVRRSRIPIQRSSPARGVCPAVAAWPCSRGIFRSTQAQLYHLNRCYEEQLSEQDHSEAESAQLFHSKDHPNSELKGKVCEIKDTFPEKLASQRDMSSNSSMAMLRRELLICPGSALSSLQVLCHICLIGKHEMLQHDHSFFLPLPSDQVKTKQKYCIKELAKFSSNYQGSWFSLIKKKSPIFRFQYVETKCT</sequence>
<gene>
    <name evidence="1" type="ORF">Y1Q_0017240</name>
</gene>
<name>A0A151NKU4_ALLMI</name>
<evidence type="ECO:0000313" key="2">
    <source>
        <dbReference type="Proteomes" id="UP000050525"/>
    </source>
</evidence>
<protein>
    <submittedName>
        <fullName evidence="1">Uncharacterized protein</fullName>
    </submittedName>
</protein>
<evidence type="ECO:0000313" key="1">
    <source>
        <dbReference type="EMBL" id="KYO37431.1"/>
    </source>
</evidence>
<comment type="caution">
    <text evidence="1">The sequence shown here is derived from an EMBL/GenBank/DDBJ whole genome shotgun (WGS) entry which is preliminary data.</text>
</comment>
<dbReference type="EMBL" id="AKHW03002722">
    <property type="protein sequence ID" value="KYO37431.1"/>
    <property type="molecule type" value="Genomic_DNA"/>
</dbReference>
<keyword evidence="2" id="KW-1185">Reference proteome</keyword>
<reference evidence="1 2" key="1">
    <citation type="journal article" date="2012" name="Genome Biol.">
        <title>Sequencing three crocodilian genomes to illuminate the evolution of archosaurs and amniotes.</title>
        <authorList>
            <person name="St John J.A."/>
            <person name="Braun E.L."/>
            <person name="Isberg S.R."/>
            <person name="Miles L.G."/>
            <person name="Chong A.Y."/>
            <person name="Gongora J."/>
            <person name="Dalzell P."/>
            <person name="Moran C."/>
            <person name="Bed'hom B."/>
            <person name="Abzhanov A."/>
            <person name="Burgess S.C."/>
            <person name="Cooksey A.M."/>
            <person name="Castoe T.A."/>
            <person name="Crawford N.G."/>
            <person name="Densmore L.D."/>
            <person name="Drew J.C."/>
            <person name="Edwards S.V."/>
            <person name="Faircloth B.C."/>
            <person name="Fujita M.K."/>
            <person name="Greenwold M.J."/>
            <person name="Hoffmann F.G."/>
            <person name="Howard J.M."/>
            <person name="Iguchi T."/>
            <person name="Janes D.E."/>
            <person name="Khan S.Y."/>
            <person name="Kohno S."/>
            <person name="de Koning A.J."/>
            <person name="Lance S.L."/>
            <person name="McCarthy F.M."/>
            <person name="McCormack J.E."/>
            <person name="Merchant M.E."/>
            <person name="Peterson D.G."/>
            <person name="Pollock D.D."/>
            <person name="Pourmand N."/>
            <person name="Raney B.J."/>
            <person name="Roessler K.A."/>
            <person name="Sanford J.R."/>
            <person name="Sawyer R.H."/>
            <person name="Schmidt C.J."/>
            <person name="Triplett E.W."/>
            <person name="Tuberville T.D."/>
            <person name="Venegas-Anaya M."/>
            <person name="Howard J.T."/>
            <person name="Jarvis E.D."/>
            <person name="Guillette L.J.Jr."/>
            <person name="Glenn T.C."/>
            <person name="Green R.E."/>
            <person name="Ray D.A."/>
        </authorList>
    </citation>
    <scope>NUCLEOTIDE SEQUENCE [LARGE SCALE GENOMIC DNA]</scope>
    <source>
        <strain evidence="1">KSC_2009_1</strain>
    </source>
</reference>
<proteinExistence type="predicted"/>
<organism evidence="1 2">
    <name type="scientific">Alligator mississippiensis</name>
    <name type="common">American alligator</name>
    <dbReference type="NCBI Taxonomy" id="8496"/>
    <lineage>
        <taxon>Eukaryota</taxon>
        <taxon>Metazoa</taxon>
        <taxon>Chordata</taxon>
        <taxon>Craniata</taxon>
        <taxon>Vertebrata</taxon>
        <taxon>Euteleostomi</taxon>
        <taxon>Archelosauria</taxon>
        <taxon>Archosauria</taxon>
        <taxon>Crocodylia</taxon>
        <taxon>Alligatoridae</taxon>
        <taxon>Alligatorinae</taxon>
        <taxon>Alligator</taxon>
    </lineage>
</organism>